<gene>
    <name evidence="1" type="ORF">NDU88_007069</name>
</gene>
<dbReference type="AlphaFoldDB" id="A0AAV7PN82"/>
<organism evidence="1 2">
    <name type="scientific">Pleurodeles waltl</name>
    <name type="common">Iberian ribbed newt</name>
    <dbReference type="NCBI Taxonomy" id="8319"/>
    <lineage>
        <taxon>Eukaryota</taxon>
        <taxon>Metazoa</taxon>
        <taxon>Chordata</taxon>
        <taxon>Craniata</taxon>
        <taxon>Vertebrata</taxon>
        <taxon>Euteleostomi</taxon>
        <taxon>Amphibia</taxon>
        <taxon>Batrachia</taxon>
        <taxon>Caudata</taxon>
        <taxon>Salamandroidea</taxon>
        <taxon>Salamandridae</taxon>
        <taxon>Pleurodelinae</taxon>
        <taxon>Pleurodeles</taxon>
    </lineage>
</organism>
<comment type="caution">
    <text evidence="1">The sequence shown here is derived from an EMBL/GenBank/DDBJ whole genome shotgun (WGS) entry which is preliminary data.</text>
</comment>
<reference evidence="1" key="1">
    <citation type="journal article" date="2022" name="bioRxiv">
        <title>Sequencing and chromosome-scale assembly of the giantPleurodeles waltlgenome.</title>
        <authorList>
            <person name="Brown T."/>
            <person name="Elewa A."/>
            <person name="Iarovenko S."/>
            <person name="Subramanian E."/>
            <person name="Araus A.J."/>
            <person name="Petzold A."/>
            <person name="Susuki M."/>
            <person name="Suzuki K.-i.T."/>
            <person name="Hayashi T."/>
            <person name="Toyoda A."/>
            <person name="Oliveira C."/>
            <person name="Osipova E."/>
            <person name="Leigh N.D."/>
            <person name="Simon A."/>
            <person name="Yun M.H."/>
        </authorList>
    </citation>
    <scope>NUCLEOTIDE SEQUENCE</scope>
    <source>
        <strain evidence="1">20211129_DDA</strain>
        <tissue evidence="1">Liver</tissue>
    </source>
</reference>
<dbReference type="EMBL" id="JANPWB010000011">
    <property type="protein sequence ID" value="KAJ1128694.1"/>
    <property type="molecule type" value="Genomic_DNA"/>
</dbReference>
<evidence type="ECO:0000313" key="1">
    <source>
        <dbReference type="EMBL" id="KAJ1128694.1"/>
    </source>
</evidence>
<accession>A0AAV7PN82</accession>
<proteinExistence type="predicted"/>
<evidence type="ECO:0000313" key="2">
    <source>
        <dbReference type="Proteomes" id="UP001066276"/>
    </source>
</evidence>
<name>A0AAV7PN82_PLEWA</name>
<dbReference type="Proteomes" id="UP001066276">
    <property type="component" value="Chromosome 7"/>
</dbReference>
<protein>
    <submittedName>
        <fullName evidence="1">Uncharacterized protein</fullName>
    </submittedName>
</protein>
<keyword evidence="2" id="KW-1185">Reference proteome</keyword>
<sequence length="71" mass="7675">MRLQRLRGNSAYREHHGGPLTAFELLIPGGQGTLHRENLQAQAQNKRACWGGGATLSGGCDRCIHDGYEAA</sequence>